<comment type="caution">
    <text evidence="14">The sequence shown here is derived from an EMBL/GenBank/DDBJ whole genome shotgun (WGS) entry which is preliminary data.</text>
</comment>
<feature type="binding site" description="axial binding residue" evidence="11">
    <location>
        <position position="493"/>
    </location>
    <ligand>
        <name>heme</name>
        <dbReference type="ChEBI" id="CHEBI:30413"/>
    </ligand>
    <ligandPart>
        <name>Fe</name>
        <dbReference type="ChEBI" id="CHEBI:18248"/>
    </ligandPart>
</feature>
<dbReference type="AlphaFoldDB" id="A0AAV0E9A1"/>
<evidence type="ECO:0000256" key="5">
    <source>
        <dbReference type="ARBA" id="ARBA00022723"/>
    </source>
</evidence>
<keyword evidence="3 11" id="KW-0349">Heme</keyword>
<evidence type="ECO:0000256" key="3">
    <source>
        <dbReference type="ARBA" id="ARBA00022617"/>
    </source>
</evidence>
<evidence type="ECO:0000256" key="11">
    <source>
        <dbReference type="PIRSR" id="PIRSR602401-1"/>
    </source>
</evidence>
<dbReference type="InterPro" id="IPR002401">
    <property type="entry name" value="Cyt_P450_E_grp-I"/>
</dbReference>
<keyword evidence="8 11" id="KW-0408">Iron</keyword>
<keyword evidence="10 13" id="KW-0472">Membrane</keyword>
<dbReference type="PANTHER" id="PTHR47947:SF1">
    <property type="entry name" value="CYTOCHROME P450 82E3"/>
    <property type="match status" value="1"/>
</dbReference>
<dbReference type="InterPro" id="IPR017972">
    <property type="entry name" value="Cyt_P450_CS"/>
</dbReference>
<keyword evidence="7 12" id="KW-0560">Oxidoreductase</keyword>
<dbReference type="PROSITE" id="PS00086">
    <property type="entry name" value="CYTOCHROME_P450"/>
    <property type="match status" value="1"/>
</dbReference>
<keyword evidence="15" id="KW-1185">Reference proteome</keyword>
<evidence type="ECO:0000256" key="9">
    <source>
        <dbReference type="ARBA" id="ARBA00023033"/>
    </source>
</evidence>
<evidence type="ECO:0000256" key="13">
    <source>
        <dbReference type="SAM" id="Phobius"/>
    </source>
</evidence>
<comment type="similarity">
    <text evidence="12">Belongs to the cytochrome P450 family.</text>
</comment>
<dbReference type="SUPFAM" id="SSF48264">
    <property type="entry name" value="Cytochrome P450"/>
    <property type="match status" value="1"/>
</dbReference>
<keyword evidence="6 13" id="KW-1133">Transmembrane helix</keyword>
<evidence type="ECO:0000313" key="14">
    <source>
        <dbReference type="EMBL" id="CAH9116276.1"/>
    </source>
</evidence>
<dbReference type="GO" id="GO:0005506">
    <property type="term" value="F:iron ion binding"/>
    <property type="evidence" value="ECO:0007669"/>
    <property type="project" value="InterPro"/>
</dbReference>
<dbReference type="InterPro" id="IPR050651">
    <property type="entry name" value="Plant_Cytochrome_P450_Monoox"/>
</dbReference>
<evidence type="ECO:0000256" key="6">
    <source>
        <dbReference type="ARBA" id="ARBA00022989"/>
    </source>
</evidence>
<keyword evidence="4 13" id="KW-0812">Transmembrane</keyword>
<evidence type="ECO:0000256" key="2">
    <source>
        <dbReference type="ARBA" id="ARBA00004167"/>
    </source>
</evidence>
<keyword evidence="9 12" id="KW-0503">Monooxygenase</keyword>
<evidence type="ECO:0000256" key="10">
    <source>
        <dbReference type="ARBA" id="ARBA00023136"/>
    </source>
</evidence>
<evidence type="ECO:0000256" key="1">
    <source>
        <dbReference type="ARBA" id="ARBA00001971"/>
    </source>
</evidence>
<proteinExistence type="inferred from homology"/>
<gene>
    <name evidence="14" type="ORF">CEPIT_LOCUS21438</name>
</gene>
<name>A0AAV0E9A1_9ASTE</name>
<dbReference type="PANTHER" id="PTHR47947">
    <property type="entry name" value="CYTOCHROME P450 82C3-RELATED"/>
    <property type="match status" value="1"/>
</dbReference>
<dbReference type="InterPro" id="IPR001128">
    <property type="entry name" value="Cyt_P450"/>
</dbReference>
<protein>
    <submittedName>
        <fullName evidence="14">Uncharacterized protein</fullName>
    </submittedName>
</protein>
<evidence type="ECO:0000256" key="7">
    <source>
        <dbReference type="ARBA" id="ARBA00023002"/>
    </source>
</evidence>
<keyword evidence="5 11" id="KW-0479">Metal-binding</keyword>
<evidence type="ECO:0000256" key="4">
    <source>
        <dbReference type="ARBA" id="ARBA00022692"/>
    </source>
</evidence>
<dbReference type="PRINTS" id="PR00385">
    <property type="entry name" value="P450"/>
</dbReference>
<organism evidence="14 15">
    <name type="scientific">Cuscuta epithymum</name>
    <dbReference type="NCBI Taxonomy" id="186058"/>
    <lineage>
        <taxon>Eukaryota</taxon>
        <taxon>Viridiplantae</taxon>
        <taxon>Streptophyta</taxon>
        <taxon>Embryophyta</taxon>
        <taxon>Tracheophyta</taxon>
        <taxon>Spermatophyta</taxon>
        <taxon>Magnoliopsida</taxon>
        <taxon>eudicotyledons</taxon>
        <taxon>Gunneridae</taxon>
        <taxon>Pentapetalae</taxon>
        <taxon>asterids</taxon>
        <taxon>lamiids</taxon>
        <taxon>Solanales</taxon>
        <taxon>Convolvulaceae</taxon>
        <taxon>Cuscuteae</taxon>
        <taxon>Cuscuta</taxon>
        <taxon>Cuscuta subgen. Cuscuta</taxon>
    </lineage>
</organism>
<dbReference type="Gene3D" id="1.10.630.10">
    <property type="entry name" value="Cytochrome P450"/>
    <property type="match status" value="1"/>
</dbReference>
<comment type="cofactor">
    <cofactor evidence="1 11">
        <name>heme</name>
        <dbReference type="ChEBI" id="CHEBI:30413"/>
    </cofactor>
</comment>
<dbReference type="EMBL" id="CAMAPF010000271">
    <property type="protein sequence ID" value="CAH9116276.1"/>
    <property type="molecule type" value="Genomic_DNA"/>
</dbReference>
<feature type="transmembrane region" description="Helical" evidence="13">
    <location>
        <begin position="6"/>
        <end position="28"/>
    </location>
</feature>
<dbReference type="Proteomes" id="UP001152523">
    <property type="component" value="Unassembled WGS sequence"/>
</dbReference>
<dbReference type="GO" id="GO:0016020">
    <property type="term" value="C:membrane"/>
    <property type="evidence" value="ECO:0007669"/>
    <property type="project" value="UniProtKB-SubCell"/>
</dbReference>
<dbReference type="GO" id="GO:0016705">
    <property type="term" value="F:oxidoreductase activity, acting on paired donors, with incorporation or reduction of molecular oxygen"/>
    <property type="evidence" value="ECO:0007669"/>
    <property type="project" value="InterPro"/>
</dbReference>
<reference evidence="14" key="1">
    <citation type="submission" date="2022-07" db="EMBL/GenBank/DDBJ databases">
        <authorList>
            <person name="Macas J."/>
            <person name="Novak P."/>
            <person name="Neumann P."/>
        </authorList>
    </citation>
    <scope>NUCLEOTIDE SEQUENCE</scope>
</reference>
<dbReference type="GO" id="GO:0020037">
    <property type="term" value="F:heme binding"/>
    <property type="evidence" value="ECO:0007669"/>
    <property type="project" value="InterPro"/>
</dbReference>
<dbReference type="GO" id="GO:0004497">
    <property type="term" value="F:monooxygenase activity"/>
    <property type="evidence" value="ECO:0007669"/>
    <property type="project" value="UniProtKB-KW"/>
</dbReference>
<evidence type="ECO:0000313" key="15">
    <source>
        <dbReference type="Proteomes" id="UP001152523"/>
    </source>
</evidence>
<dbReference type="FunFam" id="1.10.630.10:FF:000026">
    <property type="entry name" value="Cytochrome P450 82C4"/>
    <property type="match status" value="1"/>
</dbReference>
<dbReference type="Pfam" id="PF00067">
    <property type="entry name" value="p450"/>
    <property type="match status" value="1"/>
</dbReference>
<dbReference type="InterPro" id="IPR036396">
    <property type="entry name" value="Cyt_P450_sf"/>
</dbReference>
<comment type="subcellular location">
    <subcellularLocation>
        <location evidence="2">Membrane</location>
        <topology evidence="2">Single-pass membrane protein</topology>
    </subcellularLocation>
</comment>
<sequence length="557" mass="62125">MEYLPLLLSNYSLLLLGIAGVVFVFSAIPPYTSWRRMKYDHNNNSLGKKSLAPPEVAGAWLVFGHLRQLSSGKQPLVRTLGAMADEYGPIFSIRVGMQRAVIISSWETAMDSFSTNDKLLADRPPNCAGKYMGYEYAVLPFALHGPFWRSMRKLVVVELLSNNTLEKLKPVWMSELDTNLKELYNAVATAGTSKPVNMSEWFGHLTLNLIVKLISGRRYKYNPNKAAAAAAGDAAEEEARCMTKVFKEIMFLVGELAPGDSFFPTGLVRWLDFGGQIASMKRVSKAMDDILENWIEDHKQRRRSGGEEDDRDFIDVMLSVIDQKFESGGHSYSRETIMKAASLSMLEDAADTLGLNLEWVLSLLLNNPLPMKKAREEIDTIIGSNERWADESDIREMVYLQAAVKEAMRLYPAAPLLVPHRAIEDCTVGGYTVAKGTVLYANAWKIHRDPRVWPEPEKFSPERFLGAGSLDDREAAPGRHFGFIPFGIGRRSCPGMSYAKKVTHLTVARLLQGFDVTTPGNVPVDMGEGQATTLPRATPLEVHITPRLPSSFYRLVV</sequence>
<evidence type="ECO:0000256" key="8">
    <source>
        <dbReference type="ARBA" id="ARBA00023004"/>
    </source>
</evidence>
<accession>A0AAV0E9A1</accession>
<dbReference type="PRINTS" id="PR00463">
    <property type="entry name" value="EP450I"/>
</dbReference>
<evidence type="ECO:0000256" key="12">
    <source>
        <dbReference type="RuleBase" id="RU000461"/>
    </source>
</evidence>